<gene>
    <name evidence="11" type="ORF">H4O21_06275</name>
</gene>
<evidence type="ECO:0000259" key="10">
    <source>
        <dbReference type="PROSITE" id="PS50885"/>
    </source>
</evidence>
<keyword evidence="7" id="KW-0472">Membrane</keyword>
<dbReference type="PANTHER" id="PTHR32089">
    <property type="entry name" value="METHYL-ACCEPTING CHEMOTAXIS PROTEIN MCPB"/>
    <property type="match status" value="1"/>
</dbReference>
<feature type="coiled-coil region" evidence="6">
    <location>
        <begin position="271"/>
        <end position="323"/>
    </location>
</feature>
<protein>
    <submittedName>
        <fullName evidence="11">Methyl-accepting chemotaxis protein</fullName>
    </submittedName>
</protein>
<evidence type="ECO:0000313" key="11">
    <source>
        <dbReference type="EMBL" id="MBB1486210.1"/>
    </source>
</evidence>
<evidence type="ECO:0000256" key="3">
    <source>
        <dbReference type="ARBA" id="ARBA00023224"/>
    </source>
</evidence>
<keyword evidence="6" id="KW-0175">Coiled coil</keyword>
<dbReference type="Pfam" id="PF00672">
    <property type="entry name" value="HAMP"/>
    <property type="match status" value="1"/>
</dbReference>
<feature type="domain" description="T-SNARE coiled-coil homology" evidence="9">
    <location>
        <begin position="482"/>
        <end position="529"/>
    </location>
</feature>
<comment type="similarity">
    <text evidence="4">Belongs to the methyl-accepting chemotaxis (MCP) protein family.</text>
</comment>
<dbReference type="SMART" id="SM00283">
    <property type="entry name" value="MA"/>
    <property type="match status" value="1"/>
</dbReference>
<dbReference type="PANTHER" id="PTHR32089:SF120">
    <property type="entry name" value="METHYL-ACCEPTING CHEMOTAXIS PROTEIN TLPQ"/>
    <property type="match status" value="1"/>
</dbReference>
<evidence type="ECO:0000256" key="5">
    <source>
        <dbReference type="PROSITE-ProRule" id="PRU00284"/>
    </source>
</evidence>
<dbReference type="PROSITE" id="PS50111">
    <property type="entry name" value="CHEMOTAXIS_TRANSDUC_2"/>
    <property type="match status" value="1"/>
</dbReference>
<dbReference type="GO" id="GO:0007165">
    <property type="term" value="P:signal transduction"/>
    <property type="evidence" value="ECO:0007669"/>
    <property type="project" value="UniProtKB-KW"/>
</dbReference>
<dbReference type="GO" id="GO:0004888">
    <property type="term" value="F:transmembrane signaling receptor activity"/>
    <property type="evidence" value="ECO:0007669"/>
    <property type="project" value="InterPro"/>
</dbReference>
<keyword evidence="3 5" id="KW-0807">Transducer</keyword>
<dbReference type="CDD" id="cd06225">
    <property type="entry name" value="HAMP"/>
    <property type="match status" value="1"/>
</dbReference>
<dbReference type="SUPFAM" id="SSF58104">
    <property type="entry name" value="Methyl-accepting chemotaxis protein (MCP) signaling domain"/>
    <property type="match status" value="1"/>
</dbReference>
<reference evidence="11 12" key="1">
    <citation type="submission" date="2020-08" db="EMBL/GenBank/DDBJ databases">
        <title>Oceanospirillum sp. nov. isolated from marine sediment.</title>
        <authorList>
            <person name="Ji X."/>
        </authorList>
    </citation>
    <scope>NUCLEOTIDE SEQUENCE [LARGE SCALE GENOMIC DNA]</scope>
    <source>
        <strain evidence="11 12">D5</strain>
    </source>
</reference>
<evidence type="ECO:0000259" key="8">
    <source>
        <dbReference type="PROSITE" id="PS50111"/>
    </source>
</evidence>
<keyword evidence="12" id="KW-1185">Reference proteome</keyword>
<feature type="transmembrane region" description="Helical" evidence="7">
    <location>
        <begin position="14"/>
        <end position="36"/>
    </location>
</feature>
<keyword evidence="2" id="KW-1003">Cell membrane</keyword>
<keyword evidence="2" id="KW-0997">Cell inner membrane</keyword>
<dbReference type="InterPro" id="IPR000727">
    <property type="entry name" value="T_SNARE_dom"/>
</dbReference>
<dbReference type="AlphaFoldDB" id="A0A839IND6"/>
<evidence type="ECO:0000256" key="6">
    <source>
        <dbReference type="SAM" id="Coils"/>
    </source>
</evidence>
<sequence>MDTLLNRFSTRAKVMGNALLLIILMVIMSVTALFAMKNIGDELETIAHQDIPLTEKLTLLTEHQLEQAIHFERGMRYGLLLTQGQPASAADYQSFTEQRQLFDQSGNHIEKNLKDAALLAESTLNGTYLPEDKQEFRMVLKKLAEIKQEHHDFEAMAYQVFDLMEKGKTAERALTARVFQNENMLDQHLKQLLAEIEQFTHAAAERALEHEREAFMVQLVSVLLAICIGVLTSWLISHNVICRLAVTASEMKKVSEGDLTVDICVDGDDEIGKLQRSMKQMQQALLEIIRKTSQIGSLLSSAAEEVSMAMSEASRNIQTQQQRTDSLATAMNQMSIAVHDVVRDVSHTSQFSQKADRQAQQGHNVMTEAMARLKALSEQITDNSRVVSELEENSNKITSVLEVIRSIADQTNLLALNAAIEAARAGESGRGFSVVADEVRVLATRTQESTEEIRTIIEQLQHGSNRVVEAMQKSCQQTDAVVQQSDQAGMALAAITETVSDISRMGNQIAGATEEQSQVINDMSTNVSDLNQLAHQNAACLEETTQAGAELARMAEELKQMMSWFRT</sequence>
<dbReference type="EMBL" id="JACJFM010000005">
    <property type="protein sequence ID" value="MBB1486210.1"/>
    <property type="molecule type" value="Genomic_DNA"/>
</dbReference>
<dbReference type="FunFam" id="1.10.287.950:FF:000001">
    <property type="entry name" value="Methyl-accepting chemotaxis sensory transducer"/>
    <property type="match status" value="1"/>
</dbReference>
<dbReference type="InterPro" id="IPR003660">
    <property type="entry name" value="HAMP_dom"/>
</dbReference>
<evidence type="ECO:0000256" key="7">
    <source>
        <dbReference type="SAM" id="Phobius"/>
    </source>
</evidence>
<proteinExistence type="inferred from homology"/>
<accession>A0A839IND6</accession>
<keyword evidence="7" id="KW-1133">Transmembrane helix</keyword>
<keyword evidence="7" id="KW-0812">Transmembrane</keyword>
<evidence type="ECO:0000256" key="4">
    <source>
        <dbReference type="ARBA" id="ARBA00029447"/>
    </source>
</evidence>
<dbReference type="PROSITE" id="PS50192">
    <property type="entry name" value="T_SNARE"/>
    <property type="match status" value="1"/>
</dbReference>
<dbReference type="InterPro" id="IPR004090">
    <property type="entry name" value="Chemotax_Me-accpt_rcpt"/>
</dbReference>
<feature type="domain" description="HAMP" evidence="10">
    <location>
        <begin position="248"/>
        <end position="290"/>
    </location>
</feature>
<evidence type="ECO:0000256" key="1">
    <source>
        <dbReference type="ARBA" id="ARBA00004429"/>
    </source>
</evidence>
<dbReference type="Proteomes" id="UP000565262">
    <property type="component" value="Unassembled WGS sequence"/>
</dbReference>
<comment type="subcellular location">
    <subcellularLocation>
        <location evidence="1">Cell inner membrane</location>
        <topology evidence="1">Multi-pass membrane protein</topology>
    </subcellularLocation>
</comment>
<evidence type="ECO:0000259" key="9">
    <source>
        <dbReference type="PROSITE" id="PS50192"/>
    </source>
</evidence>
<organism evidence="11 12">
    <name type="scientific">Oceanospirillum sediminis</name>
    <dbReference type="NCBI Taxonomy" id="2760088"/>
    <lineage>
        <taxon>Bacteria</taxon>
        <taxon>Pseudomonadati</taxon>
        <taxon>Pseudomonadota</taxon>
        <taxon>Gammaproteobacteria</taxon>
        <taxon>Oceanospirillales</taxon>
        <taxon>Oceanospirillaceae</taxon>
        <taxon>Oceanospirillum</taxon>
    </lineage>
</organism>
<evidence type="ECO:0000256" key="2">
    <source>
        <dbReference type="ARBA" id="ARBA00022519"/>
    </source>
</evidence>
<feature type="domain" description="Methyl-accepting transducer" evidence="8">
    <location>
        <begin position="295"/>
        <end position="531"/>
    </location>
</feature>
<dbReference type="RefSeq" id="WP_182807987.1">
    <property type="nucleotide sequence ID" value="NZ_JACJFM010000005.1"/>
</dbReference>
<name>A0A839IND6_9GAMM</name>
<dbReference type="PROSITE" id="PS50885">
    <property type="entry name" value="HAMP"/>
    <property type="match status" value="1"/>
</dbReference>
<dbReference type="InterPro" id="IPR004089">
    <property type="entry name" value="MCPsignal_dom"/>
</dbReference>
<dbReference type="PRINTS" id="PR00260">
    <property type="entry name" value="CHEMTRNSDUCR"/>
</dbReference>
<dbReference type="Pfam" id="PF00015">
    <property type="entry name" value="MCPsignal"/>
    <property type="match status" value="1"/>
</dbReference>
<dbReference type="CDD" id="cd11386">
    <property type="entry name" value="MCP_signal"/>
    <property type="match status" value="1"/>
</dbReference>
<dbReference type="Gene3D" id="1.10.287.950">
    <property type="entry name" value="Methyl-accepting chemotaxis protein"/>
    <property type="match status" value="1"/>
</dbReference>
<evidence type="ECO:0000313" key="12">
    <source>
        <dbReference type="Proteomes" id="UP000565262"/>
    </source>
</evidence>
<dbReference type="GO" id="GO:0005886">
    <property type="term" value="C:plasma membrane"/>
    <property type="evidence" value="ECO:0007669"/>
    <property type="project" value="UniProtKB-SubCell"/>
</dbReference>
<comment type="caution">
    <text evidence="11">The sequence shown here is derived from an EMBL/GenBank/DDBJ whole genome shotgun (WGS) entry which is preliminary data.</text>
</comment>
<dbReference type="SMART" id="SM00304">
    <property type="entry name" value="HAMP"/>
    <property type="match status" value="1"/>
</dbReference>
<dbReference type="GO" id="GO:0006935">
    <property type="term" value="P:chemotaxis"/>
    <property type="evidence" value="ECO:0007669"/>
    <property type="project" value="InterPro"/>
</dbReference>